<dbReference type="PANTHER" id="PTHR22990">
    <property type="entry name" value="F-BOX ONLY PROTEIN"/>
    <property type="match status" value="1"/>
</dbReference>
<dbReference type="InterPro" id="IPR051550">
    <property type="entry name" value="SCF-Subunits/Alg-Epimerases"/>
</dbReference>
<dbReference type="Proteomes" id="UP001600165">
    <property type="component" value="Unassembled WGS sequence"/>
</dbReference>
<dbReference type="SUPFAM" id="SSF51126">
    <property type="entry name" value="Pectin lyase-like"/>
    <property type="match status" value="2"/>
</dbReference>
<dbReference type="InterPro" id="IPR012334">
    <property type="entry name" value="Pectin_lyas_fold"/>
</dbReference>
<name>A0ABW6IFG3_9CYAN</name>
<organism evidence="4 5">
    <name type="scientific">Almyronema epifaneia S1</name>
    <dbReference type="NCBI Taxonomy" id="2991925"/>
    <lineage>
        <taxon>Bacteria</taxon>
        <taxon>Bacillati</taxon>
        <taxon>Cyanobacteriota</taxon>
        <taxon>Cyanophyceae</taxon>
        <taxon>Nodosilineales</taxon>
        <taxon>Nodosilineaceae</taxon>
        <taxon>Almyronema</taxon>
        <taxon>Almyronema epifaneia</taxon>
    </lineage>
</organism>
<sequence length="975" mass="101597">MSFYASAVCRSLSLGSLLAVTLTIAPALAQTVPQAVLLTQSSESASTTATDLRIRPRWHINYNSANGGYSDGFTGFEGFIPLQQTPGENVIYWVPRISLDDEANLAGSLLAGYRFLAGSTLLGGYAGFDFRDTGSSDFTQFAAGLEAFGDVWDIHLNAYLPIGDTRNQVSGDGDTSRTPLNPRFQGNQLIFDLGRLNQFEAALGGVDVDAGFRLLELPEGWGNLWAYSGLYYYGGNESDDSLGVRLRLDYRLQENLRFGLGVQHDDLFGTNVFFSVNTRLGSPTPLPAADDVTPERLVWARAAESLTRNQAIVVEKQTDLNFQADQVAINPSTGEAYFFVHVTPGGAAGTGTVEDPVNTLVAALSAAGSGHVVYVRPGDSLSNPLSGGFTIPGNLQVRSSGVEQSLPVEIGSELTAIVLPDFGDRGTLPRIDGGVTLIEGNNILAGFDIRNAVNGITVSGASGAIVQDNAVAQMSGTGIVVQNNADNVLVQNNILTNDRLGIAVLSGSDNAVVQNNQISQIDDFAIVLENAENSLIQQNTLFNAEFGISATNAPALLIQGNQISQIDQTAITLAAGSNQATVAQNTITNTQFGLVVSDVADVRLQENDISQVDTTAIALDTVTDGVIQNNRLFNAQQGINALTADNLLIQDNQIFNISVAPILLTSSDGALIQRNQVFDASNVGIGVFDAVDVEILDNQLSRIATLGTNNLATTRPAAIYLNQVTGTARIAGNTVIGTATGNGNPRIEGQAIAVGNISGDLNLAIANNTIGGANPSDNNAGDGIVVVIGGTATGNIAITNNQIEGNGTNSPLAGDGIQVAVEGVNNLASLTIADNLIANNVDDGIDLRVGNLLAGNPQIRALITGNTIQGHGSGQGINLQAQRNAAGGAVAGVSRADVAIESNTLSTNATDIRAVADGTAIGSTVCLRVQNNVNEDTTSLIRTNNGQFQLEPLSGNTNNMATIAANVPANTCNTP</sequence>
<feature type="domain" description="Right handed beta helix" evidence="3">
    <location>
        <begin position="593"/>
        <end position="770"/>
    </location>
</feature>
<gene>
    <name evidence="4" type="ORF">ACFVKH_08820</name>
</gene>
<dbReference type="Gene3D" id="2.160.20.10">
    <property type="entry name" value="Single-stranded right-handed beta-helix, Pectin lyase-like"/>
    <property type="match status" value="2"/>
</dbReference>
<dbReference type="InterPro" id="IPR039448">
    <property type="entry name" value="Beta_helix"/>
</dbReference>
<evidence type="ECO:0000313" key="4">
    <source>
        <dbReference type="EMBL" id="MFE4106375.1"/>
    </source>
</evidence>
<feature type="signal peptide" evidence="2">
    <location>
        <begin position="1"/>
        <end position="29"/>
    </location>
</feature>
<dbReference type="PANTHER" id="PTHR22990:SF15">
    <property type="entry name" value="F-BOX ONLY PROTEIN 10"/>
    <property type="match status" value="1"/>
</dbReference>
<evidence type="ECO:0000256" key="2">
    <source>
        <dbReference type="SAM" id="SignalP"/>
    </source>
</evidence>
<feature type="domain" description="Right handed beta helix" evidence="3">
    <location>
        <begin position="441"/>
        <end position="587"/>
    </location>
</feature>
<evidence type="ECO:0000313" key="5">
    <source>
        <dbReference type="Proteomes" id="UP001600165"/>
    </source>
</evidence>
<keyword evidence="2" id="KW-0732">Signal</keyword>
<dbReference type="RefSeq" id="WP_377964070.1">
    <property type="nucleotide sequence ID" value="NZ_JBHZOL010000065.1"/>
</dbReference>
<comment type="caution">
    <text evidence="4">The sequence shown here is derived from an EMBL/GenBank/DDBJ whole genome shotgun (WGS) entry which is preliminary data.</text>
</comment>
<evidence type="ECO:0000259" key="3">
    <source>
        <dbReference type="Pfam" id="PF13229"/>
    </source>
</evidence>
<keyword evidence="5" id="KW-1185">Reference proteome</keyword>
<dbReference type="Pfam" id="PF13229">
    <property type="entry name" value="Beta_helix"/>
    <property type="match status" value="2"/>
</dbReference>
<accession>A0ABW6IFG3</accession>
<dbReference type="Gene3D" id="2.40.160.160">
    <property type="entry name" value="Inverse autotransporter, beta-domain"/>
    <property type="match status" value="1"/>
</dbReference>
<keyword evidence="1" id="KW-0677">Repeat</keyword>
<dbReference type="EMBL" id="JBHZOL010000065">
    <property type="protein sequence ID" value="MFE4106375.1"/>
    <property type="molecule type" value="Genomic_DNA"/>
</dbReference>
<reference evidence="4 5" key="1">
    <citation type="submission" date="2024-10" db="EMBL/GenBank/DDBJ databases">
        <authorList>
            <person name="Ratan Roy A."/>
            <person name="Morales Sandoval P.H."/>
            <person name="De Los Santos Villalobos S."/>
            <person name="Chakraborty S."/>
            <person name="Mukherjee J."/>
        </authorList>
    </citation>
    <scope>NUCLEOTIDE SEQUENCE [LARGE SCALE GENOMIC DNA]</scope>
    <source>
        <strain evidence="4 5">S1</strain>
    </source>
</reference>
<dbReference type="InterPro" id="IPR006626">
    <property type="entry name" value="PbH1"/>
</dbReference>
<evidence type="ECO:0000256" key="1">
    <source>
        <dbReference type="ARBA" id="ARBA00022737"/>
    </source>
</evidence>
<feature type="chain" id="PRO_5046873990" evidence="2">
    <location>
        <begin position="30"/>
        <end position="975"/>
    </location>
</feature>
<dbReference type="InterPro" id="IPR011050">
    <property type="entry name" value="Pectin_lyase_fold/virulence"/>
</dbReference>
<dbReference type="InterPro" id="IPR038177">
    <property type="entry name" value="IAT_beta_sf"/>
</dbReference>
<proteinExistence type="predicted"/>
<dbReference type="SMART" id="SM00710">
    <property type="entry name" value="PbH1"/>
    <property type="match status" value="17"/>
</dbReference>
<protein>
    <submittedName>
        <fullName evidence="4">Right-handed parallel beta-helix repeat-containing protein</fullName>
    </submittedName>
</protein>